<keyword evidence="5 7" id="KW-0547">Nucleotide-binding</keyword>
<dbReference type="NCBIfam" id="TIGR01087">
    <property type="entry name" value="murD"/>
    <property type="match status" value="1"/>
</dbReference>
<dbReference type="Gene3D" id="3.40.50.720">
    <property type="entry name" value="NAD(P)-binding Rossmann-like Domain"/>
    <property type="match status" value="1"/>
</dbReference>
<comment type="caution">
    <text evidence="11">The sequence shown here is derived from an EMBL/GenBank/DDBJ whole genome shotgun (WGS) entry which is preliminary data.</text>
</comment>
<dbReference type="EC" id="6.3.2.9" evidence="7 8"/>
<dbReference type="GO" id="GO:0008360">
    <property type="term" value="P:regulation of cell shape"/>
    <property type="evidence" value="ECO:0007669"/>
    <property type="project" value="UniProtKB-KW"/>
</dbReference>
<keyword evidence="7 8" id="KW-0132">Cell division</keyword>
<dbReference type="Gene3D" id="3.90.190.20">
    <property type="entry name" value="Mur ligase, C-terminal domain"/>
    <property type="match status" value="1"/>
</dbReference>
<evidence type="ECO:0000313" key="11">
    <source>
        <dbReference type="EMBL" id="NLR75049.1"/>
    </source>
</evidence>
<feature type="binding site" evidence="7">
    <location>
        <begin position="119"/>
        <end position="125"/>
    </location>
    <ligand>
        <name>ATP</name>
        <dbReference type="ChEBI" id="CHEBI:30616"/>
    </ligand>
</feature>
<dbReference type="InterPro" id="IPR013221">
    <property type="entry name" value="Mur_ligase_cen"/>
</dbReference>
<dbReference type="HAMAP" id="MF_00639">
    <property type="entry name" value="MurD"/>
    <property type="match status" value="1"/>
</dbReference>
<evidence type="ECO:0000259" key="9">
    <source>
        <dbReference type="Pfam" id="PF02875"/>
    </source>
</evidence>
<dbReference type="InterPro" id="IPR036565">
    <property type="entry name" value="Mur-like_cat_sf"/>
</dbReference>
<dbReference type="SUPFAM" id="SSF53244">
    <property type="entry name" value="MurD-like peptide ligases, peptide-binding domain"/>
    <property type="match status" value="1"/>
</dbReference>
<keyword evidence="4 7" id="KW-0436">Ligase</keyword>
<dbReference type="InterPro" id="IPR005762">
    <property type="entry name" value="MurD"/>
</dbReference>
<evidence type="ECO:0000256" key="5">
    <source>
        <dbReference type="ARBA" id="ARBA00022741"/>
    </source>
</evidence>
<dbReference type="SUPFAM" id="SSF53623">
    <property type="entry name" value="MurD-like peptide ligases, catalytic domain"/>
    <property type="match status" value="1"/>
</dbReference>
<comment type="similarity">
    <text evidence="7">Belongs to the MurCDEF family.</text>
</comment>
<dbReference type="GO" id="GO:0008764">
    <property type="term" value="F:UDP-N-acetylmuramoylalanine-D-glutamate ligase activity"/>
    <property type="evidence" value="ECO:0007669"/>
    <property type="project" value="UniProtKB-UniRule"/>
</dbReference>
<sequence length="467" mass="49253">MQSMYGNQRVLVLGMGDSGLSACRWLCAHGAQVTVADSRSAPPQLARFQQDLPQVSIHLGPFDDMLFGGIDYAVVSPGIALAEPAIARAQARGVPMLGDVELFARWIRDWPSKVIAITGSNGKSTVTSLVGHLCQQAGLKTMVAGNIGLPVLDALEACEEDRADGAAYPDVFVLELSSFQLETTNSLRCDSATVLNLSEDHLDRYDGMDGYAAAKQRIFLNAKAQVLNRDDARSWAMRDARLPLRSFALATPQSASEYGLLDRADGLMLARGDQALLPVLSVPLPGLHNAANVLSALALLDAAGLPLATLLPHVASFRGLPHRVEPVLTLNGVTFIDDSKGTNVGATEAALLGFDRGVRLIAGGDGKGQDFSPLQHAVQRSTRAVYLIGRDAAQIEAALQGSGVPVQHCADLPAAVEAAWADAQDGEVILLSPACASLDMFRNYAHRAEVFIAAANAIAARVGGAHG</sequence>
<evidence type="ECO:0000259" key="10">
    <source>
        <dbReference type="Pfam" id="PF08245"/>
    </source>
</evidence>
<dbReference type="Pfam" id="PF02875">
    <property type="entry name" value="Mur_ligase_C"/>
    <property type="match status" value="1"/>
</dbReference>
<keyword evidence="3 7" id="KW-0963">Cytoplasm</keyword>
<dbReference type="GO" id="GO:0009252">
    <property type="term" value="P:peptidoglycan biosynthetic process"/>
    <property type="evidence" value="ECO:0007669"/>
    <property type="project" value="UniProtKB-UniRule"/>
</dbReference>
<evidence type="ECO:0000256" key="7">
    <source>
        <dbReference type="HAMAP-Rule" id="MF_00639"/>
    </source>
</evidence>
<dbReference type="GO" id="GO:0071555">
    <property type="term" value="P:cell wall organization"/>
    <property type="evidence" value="ECO:0007669"/>
    <property type="project" value="UniProtKB-KW"/>
</dbReference>
<dbReference type="Pfam" id="PF21799">
    <property type="entry name" value="MurD-like_N"/>
    <property type="match status" value="1"/>
</dbReference>
<keyword evidence="6 7" id="KW-0067">ATP-binding</keyword>
<dbReference type="Proteomes" id="UP000587991">
    <property type="component" value="Unassembled WGS sequence"/>
</dbReference>
<dbReference type="InterPro" id="IPR036615">
    <property type="entry name" value="Mur_ligase_C_dom_sf"/>
</dbReference>
<evidence type="ECO:0000256" key="6">
    <source>
        <dbReference type="ARBA" id="ARBA00022840"/>
    </source>
</evidence>
<evidence type="ECO:0000256" key="4">
    <source>
        <dbReference type="ARBA" id="ARBA00022598"/>
    </source>
</evidence>
<evidence type="ECO:0000256" key="2">
    <source>
        <dbReference type="ARBA" id="ARBA00004752"/>
    </source>
</evidence>
<dbReference type="EMBL" id="JABAIM010000001">
    <property type="protein sequence ID" value="NLR75049.1"/>
    <property type="molecule type" value="Genomic_DNA"/>
</dbReference>
<dbReference type="InterPro" id="IPR004101">
    <property type="entry name" value="Mur_ligase_C"/>
</dbReference>
<reference evidence="11 12" key="1">
    <citation type="submission" date="2020-04" db="EMBL/GenBank/DDBJ databases">
        <title>Draft genome of Leeia sp. IMCC25680.</title>
        <authorList>
            <person name="Song J."/>
            <person name="Cho J.-C."/>
        </authorList>
    </citation>
    <scope>NUCLEOTIDE SEQUENCE [LARGE SCALE GENOMIC DNA]</scope>
    <source>
        <strain evidence="11 12">IMCC25680</strain>
    </source>
</reference>
<keyword evidence="7 8" id="KW-0133">Cell shape</keyword>
<dbReference type="GO" id="GO:0005737">
    <property type="term" value="C:cytoplasm"/>
    <property type="evidence" value="ECO:0007669"/>
    <property type="project" value="UniProtKB-SubCell"/>
</dbReference>
<feature type="domain" description="Mur ligase C-terminal" evidence="9">
    <location>
        <begin position="322"/>
        <end position="435"/>
    </location>
</feature>
<organism evidence="11 12">
    <name type="scientific">Leeia aquatica</name>
    <dbReference type="NCBI Taxonomy" id="2725557"/>
    <lineage>
        <taxon>Bacteria</taxon>
        <taxon>Pseudomonadati</taxon>
        <taxon>Pseudomonadota</taxon>
        <taxon>Betaproteobacteria</taxon>
        <taxon>Neisseriales</taxon>
        <taxon>Leeiaceae</taxon>
        <taxon>Leeia</taxon>
    </lineage>
</organism>
<gene>
    <name evidence="7 11" type="primary">murD</name>
    <name evidence="11" type="ORF">HF682_07745</name>
</gene>
<evidence type="ECO:0000313" key="12">
    <source>
        <dbReference type="Proteomes" id="UP000587991"/>
    </source>
</evidence>
<protein>
    <recommendedName>
        <fullName evidence="7 8">UDP-N-acetylmuramoylalanine--D-glutamate ligase</fullName>
        <ecNumber evidence="7 8">6.3.2.9</ecNumber>
    </recommendedName>
    <alternativeName>
        <fullName evidence="7">D-glutamic acid-adding enzyme</fullName>
    </alternativeName>
    <alternativeName>
        <fullName evidence="7">UDP-N-acetylmuramoyl-L-alanyl-D-glutamate synthetase</fullName>
    </alternativeName>
</protein>
<dbReference type="AlphaFoldDB" id="A0A847SCH7"/>
<dbReference type="GO" id="GO:0005524">
    <property type="term" value="F:ATP binding"/>
    <property type="evidence" value="ECO:0007669"/>
    <property type="project" value="UniProtKB-UniRule"/>
</dbReference>
<evidence type="ECO:0000256" key="8">
    <source>
        <dbReference type="RuleBase" id="RU003664"/>
    </source>
</evidence>
<comment type="pathway">
    <text evidence="2 7 8">Cell wall biogenesis; peptidoglycan biosynthesis.</text>
</comment>
<keyword evidence="7 8" id="KW-0961">Cell wall biogenesis/degradation</keyword>
<dbReference type="UniPathway" id="UPA00219"/>
<dbReference type="PANTHER" id="PTHR43692">
    <property type="entry name" value="UDP-N-ACETYLMURAMOYLALANINE--D-GLUTAMATE LIGASE"/>
    <property type="match status" value="1"/>
</dbReference>
<dbReference type="GO" id="GO:0051301">
    <property type="term" value="P:cell division"/>
    <property type="evidence" value="ECO:0007669"/>
    <property type="project" value="UniProtKB-KW"/>
</dbReference>
<name>A0A847SCH7_9NEIS</name>
<evidence type="ECO:0000256" key="1">
    <source>
        <dbReference type="ARBA" id="ARBA00004496"/>
    </source>
</evidence>
<comment type="subcellular location">
    <subcellularLocation>
        <location evidence="1 7 8">Cytoplasm</location>
    </subcellularLocation>
</comment>
<accession>A0A847SCH7</accession>
<dbReference type="SUPFAM" id="SSF51984">
    <property type="entry name" value="MurCD N-terminal domain"/>
    <property type="match status" value="1"/>
</dbReference>
<keyword evidence="12" id="KW-1185">Reference proteome</keyword>
<keyword evidence="7 8" id="KW-0131">Cell cycle</keyword>
<keyword evidence="7 8" id="KW-0573">Peptidoglycan synthesis</keyword>
<dbReference type="Gene3D" id="3.40.1190.10">
    <property type="entry name" value="Mur-like, catalytic domain"/>
    <property type="match status" value="1"/>
</dbReference>
<feature type="domain" description="Mur ligase central" evidence="10">
    <location>
        <begin position="117"/>
        <end position="299"/>
    </location>
</feature>
<dbReference type="PANTHER" id="PTHR43692:SF1">
    <property type="entry name" value="UDP-N-ACETYLMURAMOYLALANINE--D-GLUTAMATE LIGASE"/>
    <property type="match status" value="1"/>
</dbReference>
<comment type="function">
    <text evidence="7 8">Cell wall formation. Catalyzes the addition of glutamate to the nucleotide precursor UDP-N-acetylmuramoyl-L-alanine (UMA).</text>
</comment>
<proteinExistence type="inferred from homology"/>
<evidence type="ECO:0000256" key="3">
    <source>
        <dbReference type="ARBA" id="ARBA00022490"/>
    </source>
</evidence>
<comment type="catalytic activity">
    <reaction evidence="7 8">
        <text>UDP-N-acetyl-alpha-D-muramoyl-L-alanine + D-glutamate + ATP = UDP-N-acetyl-alpha-D-muramoyl-L-alanyl-D-glutamate + ADP + phosphate + H(+)</text>
        <dbReference type="Rhea" id="RHEA:16429"/>
        <dbReference type="ChEBI" id="CHEBI:15378"/>
        <dbReference type="ChEBI" id="CHEBI:29986"/>
        <dbReference type="ChEBI" id="CHEBI:30616"/>
        <dbReference type="ChEBI" id="CHEBI:43474"/>
        <dbReference type="ChEBI" id="CHEBI:83898"/>
        <dbReference type="ChEBI" id="CHEBI:83900"/>
        <dbReference type="ChEBI" id="CHEBI:456216"/>
        <dbReference type="EC" id="6.3.2.9"/>
    </reaction>
</comment>
<dbReference type="Pfam" id="PF08245">
    <property type="entry name" value="Mur_ligase_M"/>
    <property type="match status" value="1"/>
</dbReference>